<dbReference type="PROSITE" id="PS00624">
    <property type="entry name" value="GMC_OXRED_2"/>
    <property type="match status" value="1"/>
</dbReference>
<dbReference type="Gene3D" id="3.50.50.60">
    <property type="entry name" value="FAD/NAD(P)-binding domain"/>
    <property type="match status" value="1"/>
</dbReference>
<evidence type="ECO:0000256" key="2">
    <source>
        <dbReference type="ARBA" id="ARBA00010790"/>
    </source>
</evidence>
<dbReference type="InterPro" id="IPR000172">
    <property type="entry name" value="GMC_OxRdtase_N"/>
</dbReference>
<dbReference type="RefSeq" id="WP_166253492.1">
    <property type="nucleotide sequence ID" value="NZ_JAAMOW010000003.1"/>
</dbReference>
<evidence type="ECO:0000259" key="7">
    <source>
        <dbReference type="PROSITE" id="PS00623"/>
    </source>
</evidence>
<evidence type="ECO:0000256" key="1">
    <source>
        <dbReference type="ARBA" id="ARBA00001974"/>
    </source>
</evidence>
<keyword evidence="3 6" id="KW-0285">Flavoprotein</keyword>
<gene>
    <name evidence="9" type="ORF">G7Y85_06095</name>
</gene>
<dbReference type="Pfam" id="PF05199">
    <property type="entry name" value="GMC_oxred_C"/>
    <property type="match status" value="1"/>
</dbReference>
<dbReference type="AlphaFoldDB" id="A0A6M2BQG5"/>
<sequence>MDSFDYVIVGAGAAGCVLAHRLSEDPAVRVALLEAGPSHKHPMIAMPKGLGVMIKNPKYTWPFPTAPEASTGGKSEPWTRGKVLGGSTSVNGLMYVRGQPADFDEIAEQTSADWSWQHIGAAYRAMECHELGGDATRGDAGPLRITMPGEKSVLTEAMIAAGVSMGLSRRGDPNAPDGGEGIGYAARNIFDGRRQDAATAFLDPIRARPNLSIVTEAPVQRIRFDQCRAVAAQVVRDGRITEYLARREVVVAGGALSSPGLLQRSGIGPARLLQTLGIPLVCDVPEVGQNLIEHRAILMSWKLRKPVSQNPSFGGWRLLRSVGRYFLSRSGPMAAATYEVGAWLKSRPELVRPDLQFLIAPFSLDPESGRTRPERFHGFHMVAYPLRPTSCGEINIDSTDVQAMPVLRPNHHATAHDRELMIAIVNSARAYAAQPALRELIEIETYPGPDCRSEDEMIAAYDSGGSCGYHAVGSCRMGRDERSVVDPELRVRGVDGLRVMDTSIMPQIPAGNTNGPTMAMAWRAADIIRRAA</sequence>
<feature type="binding site" evidence="5">
    <location>
        <position position="83"/>
    </location>
    <ligand>
        <name>FAD</name>
        <dbReference type="ChEBI" id="CHEBI:57692"/>
    </ligand>
</feature>
<organism evidence="9 10">
    <name type="scientific">Solimonas terrae</name>
    <dbReference type="NCBI Taxonomy" id="1396819"/>
    <lineage>
        <taxon>Bacteria</taxon>
        <taxon>Pseudomonadati</taxon>
        <taxon>Pseudomonadota</taxon>
        <taxon>Gammaproteobacteria</taxon>
        <taxon>Nevskiales</taxon>
        <taxon>Nevskiaceae</taxon>
        <taxon>Solimonas</taxon>
    </lineage>
</organism>
<reference evidence="9 10" key="1">
    <citation type="journal article" date="2014" name="Int. J. Syst. Evol. Microbiol.">
        <title>Solimonas terrae sp. nov., isolated from soil.</title>
        <authorList>
            <person name="Kim S.J."/>
            <person name="Moon J.Y."/>
            <person name="Weon H.Y."/>
            <person name="Ahn J.H."/>
            <person name="Chen W.M."/>
            <person name="Kwon S.W."/>
        </authorList>
    </citation>
    <scope>NUCLEOTIDE SEQUENCE [LARGE SCALE GENOMIC DNA]</scope>
    <source>
        <strain evidence="9 10">KIS83-12</strain>
    </source>
</reference>
<comment type="similarity">
    <text evidence="2 6">Belongs to the GMC oxidoreductase family.</text>
</comment>
<dbReference type="SUPFAM" id="SSF54373">
    <property type="entry name" value="FAD-linked reductases, C-terminal domain"/>
    <property type="match status" value="1"/>
</dbReference>
<dbReference type="GO" id="GO:0016614">
    <property type="term" value="F:oxidoreductase activity, acting on CH-OH group of donors"/>
    <property type="evidence" value="ECO:0007669"/>
    <property type="project" value="InterPro"/>
</dbReference>
<dbReference type="PANTHER" id="PTHR11552">
    <property type="entry name" value="GLUCOSE-METHANOL-CHOLINE GMC OXIDOREDUCTASE"/>
    <property type="match status" value="1"/>
</dbReference>
<comment type="cofactor">
    <cofactor evidence="1 5">
        <name>FAD</name>
        <dbReference type="ChEBI" id="CHEBI:57692"/>
    </cofactor>
</comment>
<dbReference type="GO" id="GO:0050660">
    <property type="term" value="F:flavin adenine dinucleotide binding"/>
    <property type="evidence" value="ECO:0007669"/>
    <property type="project" value="InterPro"/>
</dbReference>
<dbReference type="SUPFAM" id="SSF51905">
    <property type="entry name" value="FAD/NAD(P)-binding domain"/>
    <property type="match status" value="1"/>
</dbReference>
<evidence type="ECO:0000256" key="3">
    <source>
        <dbReference type="ARBA" id="ARBA00022630"/>
    </source>
</evidence>
<accession>A0A6M2BQG5</accession>
<dbReference type="InterPro" id="IPR007867">
    <property type="entry name" value="GMC_OxRtase_C"/>
</dbReference>
<protein>
    <submittedName>
        <fullName evidence="9">NAD(P)-binding protein</fullName>
    </submittedName>
</protein>
<dbReference type="InterPro" id="IPR036188">
    <property type="entry name" value="FAD/NAD-bd_sf"/>
</dbReference>
<evidence type="ECO:0000313" key="10">
    <source>
        <dbReference type="Proteomes" id="UP000472676"/>
    </source>
</evidence>
<dbReference type="Gene3D" id="3.30.560.10">
    <property type="entry name" value="Glucose Oxidase, domain 3"/>
    <property type="match status" value="1"/>
</dbReference>
<dbReference type="Pfam" id="PF00732">
    <property type="entry name" value="GMC_oxred_N"/>
    <property type="match status" value="1"/>
</dbReference>
<comment type="caution">
    <text evidence="9">The sequence shown here is derived from an EMBL/GenBank/DDBJ whole genome shotgun (WGS) entry which is preliminary data.</text>
</comment>
<evidence type="ECO:0000313" key="9">
    <source>
        <dbReference type="EMBL" id="NGY04327.1"/>
    </source>
</evidence>
<dbReference type="InterPro" id="IPR012132">
    <property type="entry name" value="GMC_OxRdtase"/>
</dbReference>
<name>A0A6M2BQG5_9GAMM</name>
<proteinExistence type="inferred from homology"/>
<keyword evidence="4 5" id="KW-0274">FAD</keyword>
<evidence type="ECO:0000259" key="8">
    <source>
        <dbReference type="PROSITE" id="PS00624"/>
    </source>
</evidence>
<dbReference type="PROSITE" id="PS00623">
    <property type="entry name" value="GMC_OXRED_1"/>
    <property type="match status" value="1"/>
</dbReference>
<feature type="domain" description="Glucose-methanol-choline oxidoreductase N-terminal" evidence="7">
    <location>
        <begin position="81"/>
        <end position="104"/>
    </location>
</feature>
<evidence type="ECO:0000256" key="4">
    <source>
        <dbReference type="ARBA" id="ARBA00022827"/>
    </source>
</evidence>
<keyword evidence="10" id="KW-1185">Reference proteome</keyword>
<feature type="binding site" evidence="5">
    <location>
        <position position="219"/>
    </location>
    <ligand>
        <name>FAD</name>
        <dbReference type="ChEBI" id="CHEBI:57692"/>
    </ligand>
</feature>
<feature type="domain" description="Glucose-methanol-choline oxidoreductase N-terminal" evidence="8">
    <location>
        <begin position="254"/>
        <end position="268"/>
    </location>
</feature>
<dbReference type="EMBL" id="JAAMOW010000003">
    <property type="protein sequence ID" value="NGY04327.1"/>
    <property type="molecule type" value="Genomic_DNA"/>
</dbReference>
<evidence type="ECO:0000256" key="6">
    <source>
        <dbReference type="RuleBase" id="RU003968"/>
    </source>
</evidence>
<dbReference type="PIRSF" id="PIRSF000137">
    <property type="entry name" value="Alcohol_oxidase"/>
    <property type="match status" value="1"/>
</dbReference>
<dbReference type="PANTHER" id="PTHR11552:SF147">
    <property type="entry name" value="CHOLINE DEHYDROGENASE, MITOCHONDRIAL"/>
    <property type="match status" value="1"/>
</dbReference>
<evidence type="ECO:0000256" key="5">
    <source>
        <dbReference type="PIRSR" id="PIRSR000137-2"/>
    </source>
</evidence>
<dbReference type="Proteomes" id="UP000472676">
    <property type="component" value="Unassembled WGS sequence"/>
</dbReference>